<accession>R4K2H5</accession>
<dbReference type="HOGENOM" id="CLU_3151339_0_0_9"/>
<sequence>MMKQDIKEIMDIIIKHDALNINSLDVHIETKAIVIARCIKAIKKELEN</sequence>
<keyword evidence="2" id="KW-1185">Reference proteome</keyword>
<evidence type="ECO:0000313" key="1">
    <source>
        <dbReference type="EMBL" id="AGK96783.1"/>
    </source>
</evidence>
<organism evidence="1 2">
    <name type="scientific">Clostridium pasteurianum BC1</name>
    <dbReference type="NCBI Taxonomy" id="86416"/>
    <lineage>
        <taxon>Bacteria</taxon>
        <taxon>Bacillati</taxon>
        <taxon>Bacillota</taxon>
        <taxon>Clostridia</taxon>
        <taxon>Eubacteriales</taxon>
        <taxon>Clostridiaceae</taxon>
        <taxon>Clostridium</taxon>
    </lineage>
</organism>
<dbReference type="EMBL" id="CP003261">
    <property type="protein sequence ID" value="AGK96783.1"/>
    <property type="molecule type" value="Genomic_DNA"/>
</dbReference>
<dbReference type="KEGG" id="cpas:Clopa_1883"/>
<gene>
    <name evidence="1" type="ORF">Clopa_1883</name>
</gene>
<name>R4K2H5_CLOPA</name>
<protein>
    <submittedName>
        <fullName evidence="1">Uncharacterized protein</fullName>
    </submittedName>
</protein>
<evidence type="ECO:0000313" key="2">
    <source>
        <dbReference type="Proteomes" id="UP000013523"/>
    </source>
</evidence>
<dbReference type="PATRIC" id="fig|86416.3.peg.1854"/>
<reference evidence="1 2" key="1">
    <citation type="submission" date="2012-01" db="EMBL/GenBank/DDBJ databases">
        <title>Complete sequence of chromosome of Clostridium pasteurianum BC1.</title>
        <authorList>
            <consortium name="US DOE Joint Genome Institute"/>
            <person name="Lucas S."/>
            <person name="Han J."/>
            <person name="Lapidus A."/>
            <person name="Cheng J.-F."/>
            <person name="Goodwin L."/>
            <person name="Pitluck S."/>
            <person name="Peters L."/>
            <person name="Mikhailova N."/>
            <person name="Teshima H."/>
            <person name="Detter J.C."/>
            <person name="Han C."/>
            <person name="Tapia R."/>
            <person name="Land M."/>
            <person name="Hauser L."/>
            <person name="Kyrpides N."/>
            <person name="Ivanova N."/>
            <person name="Pagani I."/>
            <person name="Dunn J."/>
            <person name="Taghavi S."/>
            <person name="Francis A."/>
            <person name="van der Lelie D."/>
            <person name="Woyke T."/>
        </authorList>
    </citation>
    <scope>NUCLEOTIDE SEQUENCE [LARGE SCALE GENOMIC DNA]</scope>
    <source>
        <strain evidence="1 2">BC1</strain>
    </source>
</reference>
<proteinExistence type="predicted"/>
<dbReference type="AlphaFoldDB" id="R4K2H5"/>
<dbReference type="Proteomes" id="UP000013523">
    <property type="component" value="Chromosome"/>
</dbReference>
<dbReference type="RefSeq" id="WP_015615101.1">
    <property type="nucleotide sequence ID" value="NC_021182.1"/>
</dbReference>